<protein>
    <recommendedName>
        <fullName evidence="3">BON domain-containing protein</fullName>
    </recommendedName>
</protein>
<reference evidence="2" key="1">
    <citation type="journal article" date="2019" name="Int. J. Syst. Evol. Microbiol.">
        <title>The Global Catalogue of Microorganisms (GCM) 10K type strain sequencing project: providing services to taxonomists for standard genome sequencing and annotation.</title>
        <authorList>
            <consortium name="The Broad Institute Genomics Platform"/>
            <consortium name="The Broad Institute Genome Sequencing Center for Infectious Disease"/>
            <person name="Wu L."/>
            <person name="Ma J."/>
        </authorList>
    </citation>
    <scope>NUCLEOTIDE SEQUENCE [LARGE SCALE GENOMIC DNA]</scope>
    <source>
        <strain evidence="2">XZYJ18</strain>
    </source>
</reference>
<accession>A0ABV9ZHP4</accession>
<organism evidence="1 2">
    <name type="scientific">Actinomycetospora rhizophila</name>
    <dbReference type="NCBI Taxonomy" id="1416876"/>
    <lineage>
        <taxon>Bacteria</taxon>
        <taxon>Bacillati</taxon>
        <taxon>Actinomycetota</taxon>
        <taxon>Actinomycetes</taxon>
        <taxon>Pseudonocardiales</taxon>
        <taxon>Pseudonocardiaceae</taxon>
        <taxon>Actinomycetospora</taxon>
    </lineage>
</organism>
<dbReference type="RefSeq" id="WP_378021983.1">
    <property type="nucleotide sequence ID" value="NZ_JBHSKG010000008.1"/>
</dbReference>
<comment type="caution">
    <text evidence="1">The sequence shown here is derived from an EMBL/GenBank/DDBJ whole genome shotgun (WGS) entry which is preliminary data.</text>
</comment>
<keyword evidence="2" id="KW-1185">Reference proteome</keyword>
<gene>
    <name evidence="1" type="ORF">ACFPK1_16285</name>
</gene>
<evidence type="ECO:0000313" key="2">
    <source>
        <dbReference type="Proteomes" id="UP001596175"/>
    </source>
</evidence>
<proteinExistence type="predicted"/>
<evidence type="ECO:0008006" key="3">
    <source>
        <dbReference type="Google" id="ProtNLM"/>
    </source>
</evidence>
<name>A0ABV9ZHP4_9PSEU</name>
<sequence>MSSSDPRRQEIQRYAIRVRGRLAPRWAARFDGMALVPQDDGTTVIDGPVADQPALHGLLRTISDLGLPLVSVTETAPQAPTHARGDQP</sequence>
<dbReference type="EMBL" id="JBHSKG010000008">
    <property type="protein sequence ID" value="MFC5139800.1"/>
    <property type="molecule type" value="Genomic_DNA"/>
</dbReference>
<dbReference type="Proteomes" id="UP001596175">
    <property type="component" value="Unassembled WGS sequence"/>
</dbReference>
<evidence type="ECO:0000313" key="1">
    <source>
        <dbReference type="EMBL" id="MFC5139800.1"/>
    </source>
</evidence>